<reference evidence="1" key="1">
    <citation type="submission" date="2022-11" db="EMBL/GenBank/DDBJ databases">
        <title>Genome Sequence of Boeremia exigua.</title>
        <authorList>
            <person name="Buettner E."/>
        </authorList>
    </citation>
    <scope>NUCLEOTIDE SEQUENCE</scope>
    <source>
        <strain evidence="1">CU02</strain>
    </source>
</reference>
<accession>A0ACC2HUV7</accession>
<keyword evidence="2" id="KW-1185">Reference proteome</keyword>
<sequence length="273" mass="30251">MTEIHAAVPSGLAKDVSEAQTRGDENEAEPTEKEPKLETRGKGKERVKYTPPAFSKAQRAPLIEDEENIRHCGHTAQSESDESDWIPTSARSCEQARVPKQEEDVLGIRGPNPSVSSGDASKRILPVDSQTGGLSPRNTDMFARAAPGRTTHPQTSFIIPISPNIATSQQPESGSPESLRHTHENPSSVIQQDSQQHPLLKELSYTWRDSAAQHKNSILVETGEIRDARLKRLAGADFERKRTWELKRFKKAGCDLKRYNRGDFGPRTGVGRL</sequence>
<name>A0ACC2HUV7_9PLEO</name>
<proteinExistence type="predicted"/>
<organism evidence="1 2">
    <name type="scientific">Boeremia exigua</name>
    <dbReference type="NCBI Taxonomy" id="749465"/>
    <lineage>
        <taxon>Eukaryota</taxon>
        <taxon>Fungi</taxon>
        <taxon>Dikarya</taxon>
        <taxon>Ascomycota</taxon>
        <taxon>Pezizomycotina</taxon>
        <taxon>Dothideomycetes</taxon>
        <taxon>Pleosporomycetidae</taxon>
        <taxon>Pleosporales</taxon>
        <taxon>Pleosporineae</taxon>
        <taxon>Didymellaceae</taxon>
        <taxon>Boeremia</taxon>
    </lineage>
</organism>
<evidence type="ECO:0000313" key="1">
    <source>
        <dbReference type="EMBL" id="KAJ8106558.1"/>
    </source>
</evidence>
<protein>
    <submittedName>
        <fullName evidence="1">Uncharacterized protein</fullName>
    </submittedName>
</protein>
<comment type="caution">
    <text evidence="1">The sequence shown here is derived from an EMBL/GenBank/DDBJ whole genome shotgun (WGS) entry which is preliminary data.</text>
</comment>
<dbReference type="Proteomes" id="UP001153331">
    <property type="component" value="Unassembled WGS sequence"/>
</dbReference>
<evidence type="ECO:0000313" key="2">
    <source>
        <dbReference type="Proteomes" id="UP001153331"/>
    </source>
</evidence>
<gene>
    <name evidence="1" type="ORF">OPT61_g9454</name>
</gene>
<dbReference type="EMBL" id="JAPHNI010001135">
    <property type="protein sequence ID" value="KAJ8106558.1"/>
    <property type="molecule type" value="Genomic_DNA"/>
</dbReference>